<dbReference type="OrthoDB" id="1662611at2759"/>
<dbReference type="EMBL" id="CAJVPV010057336">
    <property type="protein sequence ID" value="CAG8786687.1"/>
    <property type="molecule type" value="Genomic_DNA"/>
</dbReference>
<keyword evidence="2" id="KW-1185">Reference proteome</keyword>
<name>A0A9N9NYZ9_9GLOM</name>
<evidence type="ECO:0000313" key="1">
    <source>
        <dbReference type="EMBL" id="CAG8786687.1"/>
    </source>
</evidence>
<sequence length="164" mass="18729">LQTLAQFDKGSQSELHKQLDILDAINMLIPAWEMDVSINTIINCWKHCGLTGSTTTNQIYEVNKAIYELGNVLTRIGYDDTIPAQELVNYDGEQKICEIQTEKEFFASLQIKNLTTEKEEDKDDTIEHPHYTSQQVREALEVLQGYAMQRGDENGEGRKAIDLY</sequence>
<reference evidence="1" key="1">
    <citation type="submission" date="2021-06" db="EMBL/GenBank/DDBJ databases">
        <authorList>
            <person name="Kallberg Y."/>
            <person name="Tangrot J."/>
            <person name="Rosling A."/>
        </authorList>
    </citation>
    <scope>NUCLEOTIDE SEQUENCE</scope>
    <source>
        <strain evidence="1">CL551</strain>
    </source>
</reference>
<accession>A0A9N9NYZ9</accession>
<gene>
    <name evidence="1" type="ORF">AMORRO_LOCUS17788</name>
</gene>
<protein>
    <submittedName>
        <fullName evidence="1">3662_t:CDS:1</fullName>
    </submittedName>
</protein>
<organism evidence="1 2">
    <name type="scientific">Acaulospora morrowiae</name>
    <dbReference type="NCBI Taxonomy" id="94023"/>
    <lineage>
        <taxon>Eukaryota</taxon>
        <taxon>Fungi</taxon>
        <taxon>Fungi incertae sedis</taxon>
        <taxon>Mucoromycota</taxon>
        <taxon>Glomeromycotina</taxon>
        <taxon>Glomeromycetes</taxon>
        <taxon>Diversisporales</taxon>
        <taxon>Acaulosporaceae</taxon>
        <taxon>Acaulospora</taxon>
    </lineage>
</organism>
<comment type="caution">
    <text evidence="1">The sequence shown here is derived from an EMBL/GenBank/DDBJ whole genome shotgun (WGS) entry which is preliminary data.</text>
</comment>
<proteinExistence type="predicted"/>
<evidence type="ECO:0000313" key="2">
    <source>
        <dbReference type="Proteomes" id="UP000789342"/>
    </source>
</evidence>
<feature type="non-terminal residue" evidence="1">
    <location>
        <position position="1"/>
    </location>
</feature>
<dbReference type="AlphaFoldDB" id="A0A9N9NYZ9"/>
<feature type="non-terminal residue" evidence="1">
    <location>
        <position position="164"/>
    </location>
</feature>
<dbReference type="Proteomes" id="UP000789342">
    <property type="component" value="Unassembled WGS sequence"/>
</dbReference>